<dbReference type="GO" id="GO:0031106">
    <property type="term" value="P:septin ring organization"/>
    <property type="evidence" value="ECO:0007669"/>
    <property type="project" value="TreeGrafter"/>
</dbReference>
<feature type="non-terminal residue" evidence="2">
    <location>
        <position position="1"/>
    </location>
</feature>
<dbReference type="Pfam" id="PF15411">
    <property type="entry name" value="PH_10"/>
    <property type="match status" value="1"/>
</dbReference>
<dbReference type="InterPro" id="IPR011993">
    <property type="entry name" value="PH-like_dom_sf"/>
</dbReference>
<dbReference type="AlphaFoldDB" id="A0A9N9Z8Q7"/>
<comment type="caution">
    <text evidence="2">The sequence shown here is derived from an EMBL/GenBank/DDBJ whole genome shotgun (WGS) entry which is preliminary data.</text>
</comment>
<dbReference type="GO" id="GO:0043332">
    <property type="term" value="C:mating projection tip"/>
    <property type="evidence" value="ECO:0007669"/>
    <property type="project" value="TreeGrafter"/>
</dbReference>
<proteinExistence type="predicted"/>
<feature type="domain" description="PH" evidence="1">
    <location>
        <begin position="290"/>
        <end position="413"/>
    </location>
</feature>
<dbReference type="InterPro" id="IPR053026">
    <property type="entry name" value="CDC42_GEF"/>
</dbReference>
<evidence type="ECO:0000313" key="3">
    <source>
        <dbReference type="Proteomes" id="UP000775872"/>
    </source>
</evidence>
<dbReference type="GO" id="GO:0030010">
    <property type="term" value="P:establishment of cell polarity"/>
    <property type="evidence" value="ECO:0007669"/>
    <property type="project" value="TreeGrafter"/>
</dbReference>
<dbReference type="GO" id="GO:0005737">
    <property type="term" value="C:cytoplasm"/>
    <property type="evidence" value="ECO:0007669"/>
    <property type="project" value="TreeGrafter"/>
</dbReference>
<reference evidence="2" key="1">
    <citation type="submission" date="2021-10" db="EMBL/GenBank/DDBJ databases">
        <authorList>
            <person name="Piombo E."/>
        </authorList>
    </citation>
    <scope>NUCLEOTIDE SEQUENCE</scope>
</reference>
<dbReference type="OrthoDB" id="5152975at2759"/>
<name>A0A9N9Z8Q7_9HYPO</name>
<dbReference type="Gene3D" id="2.30.29.30">
    <property type="entry name" value="Pleckstrin-homology domain (PH domain)/Phosphotyrosine-binding domain (PTB)"/>
    <property type="match status" value="1"/>
</dbReference>
<sequence>MDPLSVAASIAGLATAAGEVTKILKPYVSAVSETVPPIALQVYAEVESTQIILSAVQRLINNLSLAKNTSLIQVDDIVAVLTDGVLVYSDLEEAIGELRIELPADSIPLRSRLIWAHKQSKVHSLLTRLQGFKSSTSLILNLLNCYVGFFKVVETLESILGELVKRNILKSERLGEQMPSYGDMFEDVGATVNSFLDTERGFFEQMRTLLAIKTKKGFELFNGSESQIVFVTLFKKREPKRAGRVLSDLMLAANAIRSIQTDIKQTKETIPLALFLVDLNNWMQDWEGHQVEHFGDLVMCGRYLIHFKGKKDTKQYHLYLFENVLLICKEQSMTAANPKGSEESNANLPKSSLGIEAVIFLWEIKGLWPFGVEDSYHLYIRLEPNEFSGKLKIYFSKEKEMNEWRHEIHELIIQNGLRRFL</sequence>
<keyword evidence="3" id="KW-1185">Reference proteome</keyword>
<dbReference type="GO" id="GO:0000935">
    <property type="term" value="C:division septum"/>
    <property type="evidence" value="ECO:0007669"/>
    <property type="project" value="TreeGrafter"/>
</dbReference>
<dbReference type="GO" id="GO:0005634">
    <property type="term" value="C:nucleus"/>
    <property type="evidence" value="ECO:0007669"/>
    <property type="project" value="TreeGrafter"/>
</dbReference>
<dbReference type="Proteomes" id="UP000775872">
    <property type="component" value="Unassembled WGS sequence"/>
</dbReference>
<accession>A0A9N9Z8Q7</accession>
<dbReference type="InterPro" id="IPR001849">
    <property type="entry name" value="PH_domain"/>
</dbReference>
<dbReference type="SUPFAM" id="SSF50729">
    <property type="entry name" value="PH domain-like"/>
    <property type="match status" value="1"/>
</dbReference>
<organism evidence="2 3">
    <name type="scientific">Clonostachys solani</name>
    <dbReference type="NCBI Taxonomy" id="160281"/>
    <lineage>
        <taxon>Eukaryota</taxon>
        <taxon>Fungi</taxon>
        <taxon>Dikarya</taxon>
        <taxon>Ascomycota</taxon>
        <taxon>Pezizomycotina</taxon>
        <taxon>Sordariomycetes</taxon>
        <taxon>Hypocreomycetidae</taxon>
        <taxon>Hypocreales</taxon>
        <taxon>Bionectriaceae</taxon>
        <taxon>Clonostachys</taxon>
    </lineage>
</organism>
<protein>
    <recommendedName>
        <fullName evidence="1">PH domain-containing protein</fullName>
    </recommendedName>
</protein>
<evidence type="ECO:0000259" key="1">
    <source>
        <dbReference type="PROSITE" id="PS50003"/>
    </source>
</evidence>
<dbReference type="PANTHER" id="PTHR47339:SF1">
    <property type="entry name" value="CELL DIVISION CONTROL PROTEIN 24"/>
    <property type="match status" value="1"/>
</dbReference>
<dbReference type="EMBL" id="CABFOC020000041">
    <property type="protein sequence ID" value="CAH0051570.1"/>
    <property type="molecule type" value="Genomic_DNA"/>
</dbReference>
<gene>
    <name evidence="2" type="ORF">CSOL1703_00017912</name>
</gene>
<evidence type="ECO:0000313" key="2">
    <source>
        <dbReference type="EMBL" id="CAH0051570.1"/>
    </source>
</evidence>
<dbReference type="PANTHER" id="PTHR47339">
    <property type="entry name" value="CELL DIVISION CONTROL PROTEIN 24"/>
    <property type="match status" value="1"/>
</dbReference>
<dbReference type="PROSITE" id="PS50003">
    <property type="entry name" value="PH_DOMAIN"/>
    <property type="match status" value="1"/>
</dbReference>